<dbReference type="GO" id="GO:0016020">
    <property type="term" value="C:membrane"/>
    <property type="evidence" value="ECO:0007669"/>
    <property type="project" value="TreeGrafter"/>
</dbReference>
<dbReference type="GO" id="GO:0043171">
    <property type="term" value="P:peptide catabolic process"/>
    <property type="evidence" value="ECO:0007669"/>
    <property type="project" value="TreeGrafter"/>
</dbReference>
<dbReference type="Proteomes" id="UP000286402">
    <property type="component" value="Unassembled WGS sequence"/>
</dbReference>
<organism evidence="3 4">
    <name type="scientific">Sphingobacterium siyangense</name>
    <dbReference type="NCBI Taxonomy" id="459529"/>
    <lineage>
        <taxon>Bacteria</taxon>
        <taxon>Pseudomonadati</taxon>
        <taxon>Bacteroidota</taxon>
        <taxon>Sphingobacteriia</taxon>
        <taxon>Sphingobacteriales</taxon>
        <taxon>Sphingobacteriaceae</taxon>
        <taxon>Sphingobacterium</taxon>
    </lineage>
</organism>
<sequence>MYFSLYIGANKHNLSRRMMKRIALASLSLVALSYAYPAFAQEKTSNYSYTEAFAPLFFKNNGNEYRSAAGKPGPAYWQNAADYKIQASLNDQNDQITGSVEITYSNNSPDNMNYLWLQLDQNMFSQHGRGQLISPLTNSRYGDGNSTFDGGYQIQSVTDVNGNTIEHIIDDTRMQLRLPAALKSKGGKITFKIKYQYTVPKYGADRTGILDTKNGKIYAIAQWFPRLCVYDDIRGWNTLPYTGPGEFYREFGNYQVEITTPANHMVVLGGELLNPQEVFTAEQLKRYQQAQRSDETVIIRSAEEVNAKNSRPDKKTLTWKYQLNNAQDIAWASSTAFILDGAKINLPSGKKSLALSAYPIESNSNNAWERSTEYTKAAIEIYSKSWFEYPYPVAVNVASNVGGMEYPALSFCGNQAKAGSLWGVTNHEFGHNWFPMIVASNEREHGWMDEGFNTFINELATKEFNNGEYYRNQASRSYIFTARNLEPIMSTPQNMKERNIGALVYYKPAYGLKLLRNEIIGPERFDYAFKKYIQEWAYKHPTPEDFFKAIENGAGENLNWFWRGWFVNNWQMDQGIKSVSYVNNEPKFGALVTVENLEKLPMPVIVEATTVSGKKIRKKLPVEIWERNDVWQFKIPTTEPLQSLQLDPDMVMPDKNPDNNSWKAN</sequence>
<dbReference type="PANTHER" id="PTHR11533">
    <property type="entry name" value="PROTEASE M1 ZINC METALLOPROTEASE"/>
    <property type="match status" value="1"/>
</dbReference>
<dbReference type="GO" id="GO:0042277">
    <property type="term" value="F:peptide binding"/>
    <property type="evidence" value="ECO:0007669"/>
    <property type="project" value="TreeGrafter"/>
</dbReference>
<proteinExistence type="predicted"/>
<dbReference type="Gene3D" id="1.10.390.10">
    <property type="entry name" value="Neutral Protease Domain 2"/>
    <property type="match status" value="1"/>
</dbReference>
<evidence type="ECO:0000259" key="2">
    <source>
        <dbReference type="Pfam" id="PF01433"/>
    </source>
</evidence>
<dbReference type="GO" id="GO:0008270">
    <property type="term" value="F:zinc ion binding"/>
    <property type="evidence" value="ECO:0007669"/>
    <property type="project" value="InterPro"/>
</dbReference>
<accession>A0A420G4Z7</accession>
<dbReference type="InterPro" id="IPR050344">
    <property type="entry name" value="Peptidase_M1_aminopeptidases"/>
</dbReference>
<dbReference type="GO" id="GO:0005737">
    <property type="term" value="C:cytoplasm"/>
    <property type="evidence" value="ECO:0007669"/>
    <property type="project" value="TreeGrafter"/>
</dbReference>
<evidence type="ECO:0000256" key="1">
    <source>
        <dbReference type="SAM" id="SignalP"/>
    </source>
</evidence>
<dbReference type="GO" id="GO:0070006">
    <property type="term" value="F:metalloaminopeptidase activity"/>
    <property type="evidence" value="ECO:0007669"/>
    <property type="project" value="TreeGrafter"/>
</dbReference>
<feature type="signal peptide" evidence="1">
    <location>
        <begin position="1"/>
        <end position="40"/>
    </location>
</feature>
<name>A0A420G4Z7_9SPHI</name>
<dbReference type="InterPro" id="IPR027268">
    <property type="entry name" value="Peptidase_M4/M1_CTD_sf"/>
</dbReference>
<dbReference type="GO" id="GO:0005615">
    <property type="term" value="C:extracellular space"/>
    <property type="evidence" value="ECO:0007669"/>
    <property type="project" value="TreeGrafter"/>
</dbReference>
<keyword evidence="4" id="KW-1185">Reference proteome</keyword>
<feature type="domain" description="Peptidase M1 membrane alanine aminopeptidase" evidence="2">
    <location>
        <begin position="400"/>
        <end position="565"/>
    </location>
</feature>
<dbReference type="CDD" id="cd09604">
    <property type="entry name" value="M1_APN_like"/>
    <property type="match status" value="1"/>
</dbReference>
<dbReference type="PANTHER" id="PTHR11533:SF174">
    <property type="entry name" value="PUROMYCIN-SENSITIVE AMINOPEPTIDASE-RELATED"/>
    <property type="match status" value="1"/>
</dbReference>
<gene>
    <name evidence="3" type="ORF">BCY89_23405</name>
</gene>
<keyword evidence="1" id="KW-0732">Signal</keyword>
<dbReference type="InterPro" id="IPR014782">
    <property type="entry name" value="Peptidase_M1_dom"/>
</dbReference>
<comment type="caution">
    <text evidence="3">The sequence shown here is derived from an EMBL/GenBank/DDBJ whole genome shotgun (WGS) entry which is preliminary data.</text>
</comment>
<dbReference type="AlphaFoldDB" id="A0A420G4Z7"/>
<feature type="chain" id="PRO_5018985149" evidence="1">
    <location>
        <begin position="41"/>
        <end position="665"/>
    </location>
</feature>
<dbReference type="Pfam" id="PF01433">
    <property type="entry name" value="Peptidase_M1"/>
    <property type="match status" value="1"/>
</dbReference>
<reference evidence="3 4" key="1">
    <citation type="submission" date="2016-07" db="EMBL/GenBank/DDBJ databases">
        <title>Genome analysis of Sphingobacterium siyangense T12B17.</title>
        <authorList>
            <person name="Xu D."/>
            <person name="Su Y."/>
            <person name="Zheng S."/>
        </authorList>
    </citation>
    <scope>NUCLEOTIDE SEQUENCE [LARGE SCALE GENOMIC DNA]</scope>
    <source>
        <strain evidence="3 4">T12B17</strain>
    </source>
</reference>
<dbReference type="EMBL" id="MCAQ01000003">
    <property type="protein sequence ID" value="RKF40240.1"/>
    <property type="molecule type" value="Genomic_DNA"/>
</dbReference>
<dbReference type="SUPFAM" id="SSF55486">
    <property type="entry name" value="Metalloproteases ('zincins'), catalytic domain"/>
    <property type="match status" value="1"/>
</dbReference>
<evidence type="ECO:0000313" key="4">
    <source>
        <dbReference type="Proteomes" id="UP000286402"/>
    </source>
</evidence>
<evidence type="ECO:0000313" key="3">
    <source>
        <dbReference type="EMBL" id="RKF40240.1"/>
    </source>
</evidence>
<protein>
    <submittedName>
        <fullName evidence="3">Peptidase M1</fullName>
    </submittedName>
</protein>